<evidence type="ECO:0000313" key="1">
    <source>
        <dbReference type="EMBL" id="TFK69907.1"/>
    </source>
</evidence>
<name>A0ACD3AY67_9AGAR</name>
<accession>A0ACD3AY67</accession>
<reference evidence="1 2" key="1">
    <citation type="journal article" date="2019" name="Nat. Ecol. Evol.">
        <title>Megaphylogeny resolves global patterns of mushroom evolution.</title>
        <authorList>
            <person name="Varga T."/>
            <person name="Krizsan K."/>
            <person name="Foldi C."/>
            <person name="Dima B."/>
            <person name="Sanchez-Garcia M."/>
            <person name="Sanchez-Ramirez S."/>
            <person name="Szollosi G.J."/>
            <person name="Szarkandi J.G."/>
            <person name="Papp V."/>
            <person name="Albert L."/>
            <person name="Andreopoulos W."/>
            <person name="Angelini C."/>
            <person name="Antonin V."/>
            <person name="Barry K.W."/>
            <person name="Bougher N.L."/>
            <person name="Buchanan P."/>
            <person name="Buyck B."/>
            <person name="Bense V."/>
            <person name="Catcheside P."/>
            <person name="Chovatia M."/>
            <person name="Cooper J."/>
            <person name="Damon W."/>
            <person name="Desjardin D."/>
            <person name="Finy P."/>
            <person name="Geml J."/>
            <person name="Haridas S."/>
            <person name="Hughes K."/>
            <person name="Justo A."/>
            <person name="Karasinski D."/>
            <person name="Kautmanova I."/>
            <person name="Kiss B."/>
            <person name="Kocsube S."/>
            <person name="Kotiranta H."/>
            <person name="LaButti K.M."/>
            <person name="Lechner B.E."/>
            <person name="Liimatainen K."/>
            <person name="Lipzen A."/>
            <person name="Lukacs Z."/>
            <person name="Mihaltcheva S."/>
            <person name="Morgado L.N."/>
            <person name="Niskanen T."/>
            <person name="Noordeloos M.E."/>
            <person name="Ohm R.A."/>
            <person name="Ortiz-Santana B."/>
            <person name="Ovrebo C."/>
            <person name="Racz N."/>
            <person name="Riley R."/>
            <person name="Savchenko A."/>
            <person name="Shiryaev A."/>
            <person name="Soop K."/>
            <person name="Spirin V."/>
            <person name="Szebenyi C."/>
            <person name="Tomsovsky M."/>
            <person name="Tulloss R.E."/>
            <person name="Uehling J."/>
            <person name="Grigoriev I.V."/>
            <person name="Vagvolgyi C."/>
            <person name="Papp T."/>
            <person name="Martin F.M."/>
            <person name="Miettinen O."/>
            <person name="Hibbett D.S."/>
            <person name="Nagy L.G."/>
        </authorList>
    </citation>
    <scope>NUCLEOTIDE SEQUENCE [LARGE SCALE GENOMIC DNA]</scope>
    <source>
        <strain evidence="1 2">NL-1719</strain>
    </source>
</reference>
<proteinExistence type="predicted"/>
<dbReference type="EMBL" id="ML208322">
    <property type="protein sequence ID" value="TFK69907.1"/>
    <property type="molecule type" value="Genomic_DNA"/>
</dbReference>
<evidence type="ECO:0000313" key="2">
    <source>
        <dbReference type="Proteomes" id="UP000308600"/>
    </source>
</evidence>
<gene>
    <name evidence="1" type="ORF">BDN72DRAFT_579068</name>
</gene>
<keyword evidence="2" id="KW-1185">Reference proteome</keyword>
<sequence>MSRCSPVGGTRASYPEGPPETAFERVVHALDKENFKAEPYAYMDALIAFSLFSTKRRPNGDRALALENTSDSDHVGITKEEGVVIAHMCATSIPKDKPTRQSCHETASGIQEKLPHVFGETDIEIMIHLLLRYFLLYSEESPVGIQKIVKIADNGVQTICAGLKAKKQIPALTYLLSANGSLSSDGVGSGGLAVDSQPSANRKFIRGPLHFVNHDCQPNCEVPFSLLILFLLCSPFQPRFAQSRIRERAH</sequence>
<protein>
    <submittedName>
        <fullName evidence="1">Uncharacterized protein</fullName>
    </submittedName>
</protein>
<organism evidence="1 2">
    <name type="scientific">Pluteus cervinus</name>
    <dbReference type="NCBI Taxonomy" id="181527"/>
    <lineage>
        <taxon>Eukaryota</taxon>
        <taxon>Fungi</taxon>
        <taxon>Dikarya</taxon>
        <taxon>Basidiomycota</taxon>
        <taxon>Agaricomycotina</taxon>
        <taxon>Agaricomycetes</taxon>
        <taxon>Agaricomycetidae</taxon>
        <taxon>Agaricales</taxon>
        <taxon>Pluteineae</taxon>
        <taxon>Pluteaceae</taxon>
        <taxon>Pluteus</taxon>
    </lineage>
</organism>
<dbReference type="Proteomes" id="UP000308600">
    <property type="component" value="Unassembled WGS sequence"/>
</dbReference>